<keyword evidence="3" id="KW-1185">Reference proteome</keyword>
<feature type="domain" description="JmjC" evidence="1">
    <location>
        <begin position="463"/>
        <end position="642"/>
    </location>
</feature>
<evidence type="ECO:0000313" key="2">
    <source>
        <dbReference type="EMBL" id="CAH0377978.1"/>
    </source>
</evidence>
<dbReference type="PANTHER" id="PTHR12480">
    <property type="entry name" value="ARGININE DEMETHYLASE AND LYSYL-HYDROXYLASE JMJD"/>
    <property type="match status" value="1"/>
</dbReference>
<dbReference type="SMART" id="SM00558">
    <property type="entry name" value="JmjC"/>
    <property type="match status" value="1"/>
</dbReference>
<name>A0A8J2T1N2_9STRA</name>
<dbReference type="Gene3D" id="2.60.120.650">
    <property type="entry name" value="Cupin"/>
    <property type="match status" value="1"/>
</dbReference>
<accession>A0A8J2T1N2</accession>
<dbReference type="InterPro" id="IPR003347">
    <property type="entry name" value="JmjC_dom"/>
</dbReference>
<organism evidence="2 3">
    <name type="scientific">Pelagomonas calceolata</name>
    <dbReference type="NCBI Taxonomy" id="35677"/>
    <lineage>
        <taxon>Eukaryota</taxon>
        <taxon>Sar</taxon>
        <taxon>Stramenopiles</taxon>
        <taxon>Ochrophyta</taxon>
        <taxon>Pelagophyceae</taxon>
        <taxon>Pelagomonadales</taxon>
        <taxon>Pelagomonadaceae</taxon>
        <taxon>Pelagomonas</taxon>
    </lineage>
</organism>
<dbReference type="InterPro" id="IPR050910">
    <property type="entry name" value="JMJD6_ArgDemeth/LysHydrox"/>
</dbReference>
<evidence type="ECO:0000313" key="3">
    <source>
        <dbReference type="Proteomes" id="UP000789595"/>
    </source>
</evidence>
<dbReference type="PROSITE" id="PS51184">
    <property type="entry name" value="JMJC"/>
    <property type="match status" value="1"/>
</dbReference>
<dbReference type="AlphaFoldDB" id="A0A8J2T1N2"/>
<comment type="caution">
    <text evidence="2">The sequence shown here is derived from an EMBL/GenBank/DDBJ whole genome shotgun (WGS) entry which is preliminary data.</text>
</comment>
<proteinExistence type="predicted"/>
<gene>
    <name evidence="2" type="ORF">PECAL_5P24960</name>
</gene>
<dbReference type="EMBL" id="CAKKNE010000005">
    <property type="protein sequence ID" value="CAH0377978.1"/>
    <property type="molecule type" value="Genomic_DNA"/>
</dbReference>
<protein>
    <recommendedName>
        <fullName evidence="1">JmjC domain-containing protein</fullName>
    </recommendedName>
</protein>
<dbReference type="OrthoDB" id="47375at2759"/>
<dbReference type="Pfam" id="PF02373">
    <property type="entry name" value="JmjC"/>
    <property type="match status" value="1"/>
</dbReference>
<dbReference type="Pfam" id="PF01755">
    <property type="entry name" value="Glyco_transf_25"/>
    <property type="match status" value="1"/>
</dbReference>
<evidence type="ECO:0000259" key="1">
    <source>
        <dbReference type="PROSITE" id="PS51184"/>
    </source>
</evidence>
<dbReference type="Proteomes" id="UP000789595">
    <property type="component" value="Unassembled WGS sequence"/>
</dbReference>
<dbReference type="SUPFAM" id="SSF51197">
    <property type="entry name" value="Clavaminate synthase-like"/>
    <property type="match status" value="1"/>
</dbReference>
<dbReference type="InterPro" id="IPR002654">
    <property type="entry name" value="Glyco_trans_25"/>
</dbReference>
<sequence length="676" mass="75443">MLLIINLDARQDRRAFMDRSCVAPLRAIKTDVAYVRAVAASEAASAQSLSSFELDESKLEALLDAWHSSGCEAVARSGLERYYLRPVSNEEKACTRSHRLAWQKAKEAMREDADLKWVLIVEDDCVPCLHPAAESQWSAFYGPAWQVAWRHIAKAMESCGEDFDFVYVGRHRLGPEDESDAVVRPAGFSSCLHAYCVTRQGCDRLLEKSANVLLVPADDLVPALCGTHPRKDLLSTKEPLRAGCLQRDVLFQLQSIALPGDDVYSISQSSIEPPEMRSMRQELWRHPSLWLERKDILTLRCCGREPLKSLNDASAWRRVVLMADDDERPHNVFDGGRHVSFSENDLSAVNVWEALCRRNHGASSLLPWNPRPRLQKPLPDVDRFSAERCLKPANPPSASELIAHGGSPFLLSNFSETRASLTDLGSRRWRCSTQGELNCRCTAEDLQKYSNVTTDDDPLVLFDHEDLPENLVIEPPSSMRDDLLEDFASKTEELWRDAESGAAQLLGRERKWIVGGGRGAGSQWHRDPFWTSAYHCLLSGRKLWCFFAPAGAGCLPPGLVDEHSAPAADGWFREWEHLLRCSAELAVDGALAWCVQSPGDCVLIPPGLWHCTLNLEESVAFTRNIVNGRDAKAVRASGLEITRDDPALGEAYARLVRARRSDDDSGNGHEPVPMEE</sequence>
<reference evidence="2" key="1">
    <citation type="submission" date="2021-11" db="EMBL/GenBank/DDBJ databases">
        <authorList>
            <consortium name="Genoscope - CEA"/>
            <person name="William W."/>
        </authorList>
    </citation>
    <scope>NUCLEOTIDE SEQUENCE</scope>
</reference>